<evidence type="ECO:0000313" key="1">
    <source>
        <dbReference type="EMBL" id="KAF0769999.1"/>
    </source>
</evidence>
<dbReference type="AlphaFoldDB" id="A0A6G0ZG65"/>
<accession>A0A6G0ZG65</accession>
<sequence>MMLRVFSIEIELVVNWFCVKIPVFP</sequence>
<reference evidence="1 2" key="1">
    <citation type="submission" date="2019-08" db="EMBL/GenBank/DDBJ databases">
        <title>Whole genome of Aphis craccivora.</title>
        <authorList>
            <person name="Voronova N.V."/>
            <person name="Shulinski R.S."/>
            <person name="Bandarenka Y.V."/>
            <person name="Zhorov D.G."/>
            <person name="Warner D."/>
        </authorList>
    </citation>
    <scope>NUCLEOTIDE SEQUENCE [LARGE SCALE GENOMIC DNA]</scope>
    <source>
        <strain evidence="1">180601</strain>
        <tissue evidence="1">Whole Body</tissue>
    </source>
</reference>
<evidence type="ECO:0000313" key="2">
    <source>
        <dbReference type="Proteomes" id="UP000478052"/>
    </source>
</evidence>
<organism evidence="1 2">
    <name type="scientific">Aphis craccivora</name>
    <name type="common">Cowpea aphid</name>
    <dbReference type="NCBI Taxonomy" id="307492"/>
    <lineage>
        <taxon>Eukaryota</taxon>
        <taxon>Metazoa</taxon>
        <taxon>Ecdysozoa</taxon>
        <taxon>Arthropoda</taxon>
        <taxon>Hexapoda</taxon>
        <taxon>Insecta</taxon>
        <taxon>Pterygota</taxon>
        <taxon>Neoptera</taxon>
        <taxon>Paraneoptera</taxon>
        <taxon>Hemiptera</taxon>
        <taxon>Sternorrhyncha</taxon>
        <taxon>Aphidomorpha</taxon>
        <taxon>Aphidoidea</taxon>
        <taxon>Aphididae</taxon>
        <taxon>Aphidini</taxon>
        <taxon>Aphis</taxon>
        <taxon>Aphis</taxon>
    </lineage>
</organism>
<protein>
    <submittedName>
        <fullName evidence="1">Uncharacterized protein</fullName>
    </submittedName>
</protein>
<proteinExistence type="predicted"/>
<dbReference type="EMBL" id="VUJU01000500">
    <property type="protein sequence ID" value="KAF0769999.1"/>
    <property type="molecule type" value="Genomic_DNA"/>
</dbReference>
<gene>
    <name evidence="1" type="ORF">FWK35_00003028</name>
</gene>
<comment type="caution">
    <text evidence="1">The sequence shown here is derived from an EMBL/GenBank/DDBJ whole genome shotgun (WGS) entry which is preliminary data.</text>
</comment>
<name>A0A6G0ZG65_APHCR</name>
<dbReference type="Proteomes" id="UP000478052">
    <property type="component" value="Unassembled WGS sequence"/>
</dbReference>
<keyword evidence="2" id="KW-1185">Reference proteome</keyword>